<dbReference type="Pfam" id="PF14534">
    <property type="entry name" value="DUF4440"/>
    <property type="match status" value="1"/>
</dbReference>
<dbReference type="InterPro" id="IPR032710">
    <property type="entry name" value="NTF2-like_dom_sf"/>
</dbReference>
<reference evidence="4" key="1">
    <citation type="journal article" date="2019" name="Int. J. Syst. Evol. Microbiol.">
        <title>The Global Catalogue of Microorganisms (GCM) 10K type strain sequencing project: providing services to taxonomists for standard genome sequencing and annotation.</title>
        <authorList>
            <consortium name="The Broad Institute Genomics Platform"/>
            <consortium name="The Broad Institute Genome Sequencing Center for Infectious Disease"/>
            <person name="Wu L."/>
            <person name="Ma J."/>
        </authorList>
    </citation>
    <scope>NUCLEOTIDE SEQUENCE [LARGE SCALE GENOMIC DNA]</scope>
    <source>
        <strain evidence="4">JCM 17130</strain>
    </source>
</reference>
<proteinExistence type="predicted"/>
<keyword evidence="1" id="KW-0732">Signal</keyword>
<gene>
    <name evidence="3" type="ORF">ACFPME_11585</name>
</gene>
<dbReference type="EMBL" id="JBHSMK010000005">
    <property type="protein sequence ID" value="MFC5437202.1"/>
    <property type="molecule type" value="Genomic_DNA"/>
</dbReference>
<dbReference type="RefSeq" id="WP_377305360.1">
    <property type="nucleotide sequence ID" value="NZ_JBHSMK010000005.1"/>
</dbReference>
<evidence type="ECO:0000259" key="2">
    <source>
        <dbReference type="Pfam" id="PF14534"/>
    </source>
</evidence>
<accession>A0ABW0JN06</accession>
<keyword evidence="4" id="KW-1185">Reference proteome</keyword>
<dbReference type="Proteomes" id="UP001596013">
    <property type="component" value="Unassembled WGS sequence"/>
</dbReference>
<feature type="signal peptide" evidence="1">
    <location>
        <begin position="1"/>
        <end position="21"/>
    </location>
</feature>
<sequence length="163" mass="17351">MQPRFCSTVVLLLAAALPAAAAPAVPRTMDEQAALAAVEATLAAVSARDEPGIRRYLRPTGTATVLFHRADGSVSVRSSALDAYAEATPGPERYAERMHDPLVRVQGAMALVWGRYSFAVDGKVAHCGEQHFDLVREDGQWKIQNVTWSVQMSGCGAAGTGPE</sequence>
<organism evidence="3 4">
    <name type="scientific">Rhodanobacter umsongensis</name>
    <dbReference type="NCBI Taxonomy" id="633153"/>
    <lineage>
        <taxon>Bacteria</taxon>
        <taxon>Pseudomonadati</taxon>
        <taxon>Pseudomonadota</taxon>
        <taxon>Gammaproteobacteria</taxon>
        <taxon>Lysobacterales</taxon>
        <taxon>Rhodanobacteraceae</taxon>
        <taxon>Rhodanobacter</taxon>
    </lineage>
</organism>
<feature type="domain" description="DUF4440" evidence="2">
    <location>
        <begin position="36"/>
        <end position="143"/>
    </location>
</feature>
<dbReference type="SUPFAM" id="SSF54427">
    <property type="entry name" value="NTF2-like"/>
    <property type="match status" value="1"/>
</dbReference>
<evidence type="ECO:0000313" key="3">
    <source>
        <dbReference type="EMBL" id="MFC5437202.1"/>
    </source>
</evidence>
<name>A0ABW0JN06_9GAMM</name>
<evidence type="ECO:0000256" key="1">
    <source>
        <dbReference type="SAM" id="SignalP"/>
    </source>
</evidence>
<dbReference type="Gene3D" id="3.10.450.50">
    <property type="match status" value="1"/>
</dbReference>
<dbReference type="InterPro" id="IPR027843">
    <property type="entry name" value="DUF4440"/>
</dbReference>
<protein>
    <submittedName>
        <fullName evidence="3">Nuclear transport factor 2 family protein</fullName>
    </submittedName>
</protein>
<feature type="chain" id="PRO_5045102807" evidence="1">
    <location>
        <begin position="22"/>
        <end position="163"/>
    </location>
</feature>
<comment type="caution">
    <text evidence="3">The sequence shown here is derived from an EMBL/GenBank/DDBJ whole genome shotgun (WGS) entry which is preliminary data.</text>
</comment>
<evidence type="ECO:0000313" key="4">
    <source>
        <dbReference type="Proteomes" id="UP001596013"/>
    </source>
</evidence>